<dbReference type="SUPFAM" id="SSF47781">
    <property type="entry name" value="RuvA domain 2-like"/>
    <property type="match status" value="1"/>
</dbReference>
<dbReference type="PANTHER" id="PTHR21180">
    <property type="entry name" value="ENDONUCLEASE/EXONUCLEASE/PHOSPHATASE FAMILY DOMAIN-CONTAINING PROTEIN 1"/>
    <property type="match status" value="1"/>
</dbReference>
<dbReference type="GO" id="GO:0015627">
    <property type="term" value="C:type II protein secretion system complex"/>
    <property type="evidence" value="ECO:0007669"/>
    <property type="project" value="TreeGrafter"/>
</dbReference>
<dbReference type="Pfam" id="PF10531">
    <property type="entry name" value="SLBB"/>
    <property type="match status" value="1"/>
</dbReference>
<dbReference type="SMART" id="SM00278">
    <property type="entry name" value="HhH1"/>
    <property type="match status" value="2"/>
</dbReference>
<organism evidence="3 4">
    <name type="scientific">Candidatus Scatomonas pullistercoris</name>
    <dbReference type="NCBI Taxonomy" id="2840920"/>
    <lineage>
        <taxon>Bacteria</taxon>
        <taxon>Bacillati</taxon>
        <taxon>Bacillota</taxon>
        <taxon>Clostridia</taxon>
        <taxon>Lachnospirales</taxon>
        <taxon>Lachnospiraceae</taxon>
        <taxon>Lachnospiraceae incertae sedis</taxon>
        <taxon>Candidatus Scatomonas</taxon>
    </lineage>
</organism>
<dbReference type="GO" id="GO:0003677">
    <property type="term" value="F:DNA binding"/>
    <property type="evidence" value="ECO:0007669"/>
    <property type="project" value="InterPro"/>
</dbReference>
<name>A0A9D1P3D4_9FIRM</name>
<dbReference type="GO" id="GO:0015628">
    <property type="term" value="P:protein secretion by the type II secretion system"/>
    <property type="evidence" value="ECO:0007669"/>
    <property type="project" value="TreeGrafter"/>
</dbReference>
<protein>
    <submittedName>
        <fullName evidence="3">Helix-hairpin-helix domain-containing protein</fullName>
    </submittedName>
</protein>
<dbReference type="Gene3D" id="3.10.560.10">
    <property type="entry name" value="Outer membrane lipoprotein wza domain like"/>
    <property type="match status" value="1"/>
</dbReference>
<evidence type="ECO:0000313" key="3">
    <source>
        <dbReference type="EMBL" id="HIV25190.1"/>
    </source>
</evidence>
<gene>
    <name evidence="3" type="ORF">IAB71_05290</name>
</gene>
<feature type="domain" description="Helix-hairpin-helix DNA-binding motif class 1" evidence="2">
    <location>
        <begin position="172"/>
        <end position="191"/>
    </location>
</feature>
<evidence type="ECO:0000256" key="1">
    <source>
        <dbReference type="SAM" id="SignalP"/>
    </source>
</evidence>
<dbReference type="Pfam" id="PF12836">
    <property type="entry name" value="HHH_3"/>
    <property type="match status" value="1"/>
</dbReference>
<proteinExistence type="predicted"/>
<dbReference type="AlphaFoldDB" id="A0A9D1P3D4"/>
<evidence type="ECO:0000313" key="4">
    <source>
        <dbReference type="Proteomes" id="UP000824169"/>
    </source>
</evidence>
<dbReference type="EMBL" id="DVOO01000015">
    <property type="protein sequence ID" value="HIV25190.1"/>
    <property type="molecule type" value="Genomic_DNA"/>
</dbReference>
<dbReference type="PANTHER" id="PTHR21180:SF32">
    <property type="entry name" value="ENDONUCLEASE_EXONUCLEASE_PHOSPHATASE FAMILY DOMAIN-CONTAINING PROTEIN 1"/>
    <property type="match status" value="1"/>
</dbReference>
<keyword evidence="1" id="KW-0732">Signal</keyword>
<comment type="caution">
    <text evidence="3">The sequence shown here is derived from an EMBL/GenBank/DDBJ whole genome shotgun (WGS) entry which is preliminary data.</text>
</comment>
<dbReference type="InterPro" id="IPR003583">
    <property type="entry name" value="Hlx-hairpin-Hlx_DNA-bd_motif"/>
</dbReference>
<feature type="domain" description="Helix-hairpin-helix DNA-binding motif class 1" evidence="2">
    <location>
        <begin position="142"/>
        <end position="161"/>
    </location>
</feature>
<dbReference type="Gene3D" id="1.10.150.310">
    <property type="entry name" value="Tex RuvX-like domain-like"/>
    <property type="match status" value="1"/>
</dbReference>
<feature type="signal peptide" evidence="1">
    <location>
        <begin position="1"/>
        <end position="19"/>
    </location>
</feature>
<feature type="chain" id="PRO_5038801684" evidence="1">
    <location>
        <begin position="20"/>
        <end position="194"/>
    </location>
</feature>
<dbReference type="InterPro" id="IPR019554">
    <property type="entry name" value="Soluble_ligand-bd"/>
</dbReference>
<dbReference type="GO" id="GO:0006281">
    <property type="term" value="P:DNA repair"/>
    <property type="evidence" value="ECO:0007669"/>
    <property type="project" value="InterPro"/>
</dbReference>
<reference evidence="3" key="2">
    <citation type="journal article" date="2021" name="PeerJ">
        <title>Extensive microbial diversity within the chicken gut microbiome revealed by metagenomics and culture.</title>
        <authorList>
            <person name="Gilroy R."/>
            <person name="Ravi A."/>
            <person name="Getino M."/>
            <person name="Pursley I."/>
            <person name="Horton D.L."/>
            <person name="Alikhan N.F."/>
            <person name="Baker D."/>
            <person name="Gharbi K."/>
            <person name="Hall N."/>
            <person name="Watson M."/>
            <person name="Adriaenssens E.M."/>
            <person name="Foster-Nyarko E."/>
            <person name="Jarju S."/>
            <person name="Secka A."/>
            <person name="Antonio M."/>
            <person name="Oren A."/>
            <person name="Chaudhuri R.R."/>
            <person name="La Ragione R."/>
            <person name="Hildebrand F."/>
            <person name="Pallen M.J."/>
        </authorList>
    </citation>
    <scope>NUCLEOTIDE SEQUENCE</scope>
    <source>
        <strain evidence="3">CHK188-20938</strain>
    </source>
</reference>
<dbReference type="InterPro" id="IPR051675">
    <property type="entry name" value="Endo/Exo/Phosphatase_dom_1"/>
</dbReference>
<reference evidence="3" key="1">
    <citation type="submission" date="2020-10" db="EMBL/GenBank/DDBJ databases">
        <authorList>
            <person name="Gilroy R."/>
        </authorList>
    </citation>
    <scope>NUCLEOTIDE SEQUENCE</scope>
    <source>
        <strain evidence="3">CHK188-20938</strain>
    </source>
</reference>
<dbReference type="NCBIfam" id="TIGR00426">
    <property type="entry name" value="competence protein ComEA helix-hairpin-helix repeat region"/>
    <property type="match status" value="1"/>
</dbReference>
<dbReference type="InterPro" id="IPR010994">
    <property type="entry name" value="RuvA_2-like"/>
</dbReference>
<sequence length="194" mass="20819">MKKTYIRAALLALCCCPLAACGREAVSYEIAAVSEVQGETAVSSADQESGEPETIFVYICGAVRSPGVYELPLGSRVFSAVEAAGGMTEEADSRLLNQAGILEDGQQITVYTKAEAESLPSQEQSARSETAGKVNLNTASMESLMTLPGIGEAKARAILDYREEQGGFQSIEEIQQVEGIKEKVYEKIKEQIEV</sequence>
<evidence type="ECO:0000259" key="2">
    <source>
        <dbReference type="SMART" id="SM00278"/>
    </source>
</evidence>
<dbReference type="InterPro" id="IPR004509">
    <property type="entry name" value="Competence_ComEA_HhH"/>
</dbReference>
<dbReference type="Proteomes" id="UP000824169">
    <property type="component" value="Unassembled WGS sequence"/>
</dbReference>
<accession>A0A9D1P3D4</accession>